<dbReference type="SUPFAM" id="SSF52402">
    <property type="entry name" value="Adenine nucleotide alpha hydrolases-like"/>
    <property type="match status" value="1"/>
</dbReference>
<dbReference type="Pfam" id="PF00582">
    <property type="entry name" value="Usp"/>
    <property type="match status" value="1"/>
</dbReference>
<evidence type="ECO:0000259" key="2">
    <source>
        <dbReference type="Pfam" id="PF00582"/>
    </source>
</evidence>
<protein>
    <submittedName>
        <fullName evidence="3">Universal stress protein</fullName>
    </submittedName>
</protein>
<organism evidence="3 4">
    <name type="scientific">Paraburkholderia phytofirmans</name>
    <dbReference type="NCBI Taxonomy" id="261302"/>
    <lineage>
        <taxon>Bacteria</taxon>
        <taxon>Pseudomonadati</taxon>
        <taxon>Pseudomonadota</taxon>
        <taxon>Betaproteobacteria</taxon>
        <taxon>Burkholderiales</taxon>
        <taxon>Burkholderiaceae</taxon>
        <taxon>Paraburkholderia</taxon>
    </lineage>
</organism>
<dbReference type="Gene3D" id="3.40.50.620">
    <property type="entry name" value="HUPs"/>
    <property type="match status" value="1"/>
</dbReference>
<feature type="domain" description="UspA" evidence="2">
    <location>
        <begin position="1"/>
        <end position="146"/>
    </location>
</feature>
<dbReference type="RefSeq" id="WP_408257797.1">
    <property type="nucleotide sequence ID" value="NZ_JAQQCK010000001.1"/>
</dbReference>
<keyword evidence="4" id="KW-1185">Reference proteome</keyword>
<evidence type="ECO:0000256" key="1">
    <source>
        <dbReference type="ARBA" id="ARBA00008791"/>
    </source>
</evidence>
<name>A0ABW9BBY7_9BURK</name>
<evidence type="ECO:0000313" key="4">
    <source>
        <dbReference type="Proteomes" id="UP001629274"/>
    </source>
</evidence>
<evidence type="ECO:0000313" key="3">
    <source>
        <dbReference type="EMBL" id="MFM0237435.1"/>
    </source>
</evidence>
<dbReference type="EMBL" id="JAQQDR010000002">
    <property type="protein sequence ID" value="MFM0237435.1"/>
    <property type="molecule type" value="Genomic_DNA"/>
</dbReference>
<proteinExistence type="inferred from homology"/>
<dbReference type="PANTHER" id="PTHR46268:SF6">
    <property type="entry name" value="UNIVERSAL STRESS PROTEIN UP12"/>
    <property type="match status" value="1"/>
</dbReference>
<sequence>MYHTILLAIDGSEASLRALDHALGIATFAHARLHAVYIVHPWRVSEYAGYYDPGDLCKVLREDAKVALEAARTAMARRGVRGTTEIVETQSASDDIASCLQGCAQLHEAALVVMGTHGRHGVARAVLGSVAEQFLRMSTCPVLLVRSSANLGDRSASASASSTPG</sequence>
<dbReference type="PRINTS" id="PR01438">
    <property type="entry name" value="UNVRSLSTRESS"/>
</dbReference>
<dbReference type="CDD" id="cd00293">
    <property type="entry name" value="USP-like"/>
    <property type="match status" value="1"/>
</dbReference>
<comment type="caution">
    <text evidence="3">The sequence shown here is derived from an EMBL/GenBank/DDBJ whole genome shotgun (WGS) entry which is preliminary data.</text>
</comment>
<comment type="similarity">
    <text evidence="1">Belongs to the universal stress protein A family.</text>
</comment>
<dbReference type="Proteomes" id="UP001629274">
    <property type="component" value="Unassembled WGS sequence"/>
</dbReference>
<gene>
    <name evidence="3" type="ORF">PQR03_04770</name>
</gene>
<reference evidence="3 4" key="1">
    <citation type="journal article" date="2024" name="Chem. Sci.">
        <title>Discovery of megapolipeptins by genome mining of a Burkholderiales bacteria collection.</title>
        <authorList>
            <person name="Paulo B.S."/>
            <person name="Recchia M.J.J."/>
            <person name="Lee S."/>
            <person name="Fergusson C.H."/>
            <person name="Romanowski S.B."/>
            <person name="Hernandez A."/>
            <person name="Krull N."/>
            <person name="Liu D.Y."/>
            <person name="Cavanagh H."/>
            <person name="Bos A."/>
            <person name="Gray C.A."/>
            <person name="Murphy B.T."/>
            <person name="Linington R.G."/>
            <person name="Eustaquio A.S."/>
        </authorList>
    </citation>
    <scope>NUCLEOTIDE SEQUENCE [LARGE SCALE GENOMIC DNA]</scope>
    <source>
        <strain evidence="3 4">RL17-351-BIE-A</strain>
    </source>
</reference>
<accession>A0ABW9BBY7</accession>
<dbReference type="PANTHER" id="PTHR46268">
    <property type="entry name" value="STRESS RESPONSE PROTEIN NHAX"/>
    <property type="match status" value="1"/>
</dbReference>
<dbReference type="InterPro" id="IPR006015">
    <property type="entry name" value="Universal_stress_UspA"/>
</dbReference>
<dbReference type="InterPro" id="IPR014729">
    <property type="entry name" value="Rossmann-like_a/b/a_fold"/>
</dbReference>
<dbReference type="InterPro" id="IPR006016">
    <property type="entry name" value="UspA"/>
</dbReference>